<sequence length="839" mass="88644">MASSTTNMPAQKLSFAKIAAAGLKPSNILARSSNPATVHKQAITSSPRPGAPQRTAAAKPKSAEPTVQSDRVVPSSVSRSNEPSQMISANPAVQIDKVDNTPAKAEGTSDTTGLVAPAAADNTTTVLSSSSGSARPPSLDDKSVTSGTTFALDEKESLRPDDSASLVAGDDEDALITSTMPLPGPVVYSDDGSRAFRDQLREITQMKPPRDILPNQALGPAIQAAKAFLYVPPPTLGIGSISRGGDVFDLSGTVPGPPDPKLLEALDSPRDRLMVMKLQTDIIDFVNDAKEVSLILPQTNAYHRMLAHKAADYYLLGHVMDDSACGVRLFKTANTCLRLPLIGTTTPSTAASTPPPNAPQMKILRRGMESGPAIVNGSNITSKTTSDSGEGDDDDKKKATMTREEREERYEKARLRIMGPAKSTDGLEEQKPTDSSRSSSAAGKKGKKKPRSDSEDGFEARSAYGQFFPTSHNPNGFTPGPGPYSGLGHHFTPQHQAYPGYGSMGGFQQYPTTVQPGMVWPIPAFPTTNFPQQSYDLSAEFQRAMSLQHNATSSSSVTSPNGYPQQGYGGSPWAPANHTMAQQTSATGNGYLNAYGQYSTPQSSAQDAQPYQFGQLPSQHFPGRPANKLEHPLPGSYKGKHFDPQSQAFVPHQQTAATNQPSGTPTTGSSVINGATIHELNVQAHRQPSAYGQGSVYSSSRQPYGLPMQAPSQSQPMLHPLPQPVFPRQASPNLPLPAKPGSALAGYGTTQQQQAITMMNGTPTSTGPSSISKWGAPASLPAKPPPPIEVIDANSHAQQHNRQVSYSSFTAGKNPSGSFQGLGSSPAFAATNVSGAQRQ</sequence>
<feature type="region of interest" description="Disordered" evidence="1">
    <location>
        <begin position="781"/>
        <end position="839"/>
    </location>
</feature>
<dbReference type="InterPro" id="IPR024771">
    <property type="entry name" value="SUZ"/>
</dbReference>
<comment type="caution">
    <text evidence="3">The sequence shown here is derived from an EMBL/GenBank/DDBJ whole genome shotgun (WGS) entry which is preliminary data.</text>
</comment>
<dbReference type="InterPro" id="IPR036867">
    <property type="entry name" value="R3H_dom_sf"/>
</dbReference>
<accession>A0AAE0WVK0</accession>
<name>A0AAE0WVK0_9PEZI</name>
<dbReference type="Proteomes" id="UP001274830">
    <property type="component" value="Unassembled WGS sequence"/>
</dbReference>
<dbReference type="InterPro" id="IPR051937">
    <property type="entry name" value="R3H_domain_containing"/>
</dbReference>
<feature type="region of interest" description="Disordered" evidence="1">
    <location>
        <begin position="371"/>
        <end position="458"/>
    </location>
</feature>
<dbReference type="Gene3D" id="3.30.1370.50">
    <property type="entry name" value="R3H-like domain"/>
    <property type="match status" value="1"/>
</dbReference>
<dbReference type="GO" id="GO:0003676">
    <property type="term" value="F:nucleic acid binding"/>
    <property type="evidence" value="ECO:0007669"/>
    <property type="project" value="InterPro"/>
</dbReference>
<feature type="domain" description="SUZ" evidence="2">
    <location>
        <begin position="338"/>
        <end position="422"/>
    </location>
</feature>
<dbReference type="EMBL" id="JAUTXT010000004">
    <property type="protein sequence ID" value="KAK3678629.1"/>
    <property type="molecule type" value="Genomic_DNA"/>
</dbReference>
<feature type="compositionally biased region" description="Low complexity" evidence="1">
    <location>
        <begin position="67"/>
        <end position="85"/>
    </location>
</feature>
<dbReference type="Pfam" id="PF12752">
    <property type="entry name" value="SUZ"/>
    <property type="match status" value="1"/>
</dbReference>
<feature type="compositionally biased region" description="Basic and acidic residues" evidence="1">
    <location>
        <begin position="394"/>
        <end position="414"/>
    </location>
</feature>
<evidence type="ECO:0000256" key="1">
    <source>
        <dbReference type="SAM" id="MobiDB-lite"/>
    </source>
</evidence>
<feature type="compositionally biased region" description="Polar residues" evidence="1">
    <location>
        <begin position="31"/>
        <end position="47"/>
    </location>
</feature>
<feature type="region of interest" description="Disordered" evidence="1">
    <location>
        <begin position="31"/>
        <end position="146"/>
    </location>
</feature>
<dbReference type="AlphaFoldDB" id="A0AAE0WVK0"/>
<evidence type="ECO:0000259" key="2">
    <source>
        <dbReference type="PROSITE" id="PS51673"/>
    </source>
</evidence>
<gene>
    <name evidence="3" type="ORF">LTR78_001927</name>
</gene>
<reference evidence="3" key="1">
    <citation type="submission" date="2023-07" db="EMBL/GenBank/DDBJ databases">
        <title>Black Yeasts Isolated from many extreme environments.</title>
        <authorList>
            <person name="Coleine C."/>
            <person name="Stajich J.E."/>
            <person name="Selbmann L."/>
        </authorList>
    </citation>
    <scope>NUCLEOTIDE SEQUENCE</scope>
    <source>
        <strain evidence="3">CCFEE 5485</strain>
    </source>
</reference>
<keyword evidence="4" id="KW-1185">Reference proteome</keyword>
<feature type="compositionally biased region" description="Polar residues" evidence="1">
    <location>
        <begin position="689"/>
        <end position="702"/>
    </location>
</feature>
<evidence type="ECO:0000313" key="4">
    <source>
        <dbReference type="Proteomes" id="UP001274830"/>
    </source>
</evidence>
<protein>
    <recommendedName>
        <fullName evidence="2">SUZ domain-containing protein</fullName>
    </recommendedName>
</protein>
<dbReference type="SUPFAM" id="SSF82708">
    <property type="entry name" value="R3H domain"/>
    <property type="match status" value="1"/>
</dbReference>
<proteinExistence type="predicted"/>
<feature type="region of interest" description="Disordered" evidence="1">
    <location>
        <begin position="689"/>
        <end position="719"/>
    </location>
</feature>
<dbReference type="CDD" id="cd02642">
    <property type="entry name" value="R3H_encore_like"/>
    <property type="match status" value="1"/>
</dbReference>
<dbReference type="PANTHER" id="PTHR15672">
    <property type="entry name" value="CAMP-REGULATED PHOSPHOPROTEIN 21 RELATED R3H DOMAIN CONTAINING PROTEIN"/>
    <property type="match status" value="1"/>
</dbReference>
<feature type="compositionally biased region" description="Polar residues" evidence="1">
    <location>
        <begin position="795"/>
        <end position="823"/>
    </location>
</feature>
<dbReference type="PANTHER" id="PTHR15672:SF8">
    <property type="entry name" value="PROTEIN ENCORE"/>
    <property type="match status" value="1"/>
</dbReference>
<organism evidence="3 4">
    <name type="scientific">Recurvomyces mirabilis</name>
    <dbReference type="NCBI Taxonomy" id="574656"/>
    <lineage>
        <taxon>Eukaryota</taxon>
        <taxon>Fungi</taxon>
        <taxon>Dikarya</taxon>
        <taxon>Ascomycota</taxon>
        <taxon>Pezizomycotina</taxon>
        <taxon>Dothideomycetes</taxon>
        <taxon>Dothideomycetidae</taxon>
        <taxon>Mycosphaerellales</taxon>
        <taxon>Teratosphaeriaceae</taxon>
        <taxon>Recurvomyces</taxon>
    </lineage>
</organism>
<evidence type="ECO:0000313" key="3">
    <source>
        <dbReference type="EMBL" id="KAK3678629.1"/>
    </source>
</evidence>
<dbReference type="PROSITE" id="PS51673">
    <property type="entry name" value="SUZ"/>
    <property type="match status" value="1"/>
</dbReference>
<dbReference type="GO" id="GO:0006012">
    <property type="term" value="P:galactose metabolic process"/>
    <property type="evidence" value="ECO:0007669"/>
    <property type="project" value="TreeGrafter"/>
</dbReference>